<evidence type="ECO:0000313" key="2">
    <source>
        <dbReference type="EMBL" id="CAL8092321.1"/>
    </source>
</evidence>
<accession>A0ABP1Q7N3</accession>
<proteinExistence type="predicted"/>
<keyword evidence="3" id="KW-1185">Reference proteome</keyword>
<evidence type="ECO:0008006" key="4">
    <source>
        <dbReference type="Google" id="ProtNLM"/>
    </source>
</evidence>
<gene>
    <name evidence="2" type="ORF">ODALV1_LOCUS8178</name>
</gene>
<protein>
    <recommendedName>
        <fullName evidence="4">Replicase polyprotein 1a</fullName>
    </recommendedName>
</protein>
<feature type="compositionally biased region" description="Acidic residues" evidence="1">
    <location>
        <begin position="98"/>
        <end position="173"/>
    </location>
</feature>
<dbReference type="Proteomes" id="UP001642540">
    <property type="component" value="Unassembled WGS sequence"/>
</dbReference>
<organism evidence="2 3">
    <name type="scientific">Orchesella dallaii</name>
    <dbReference type="NCBI Taxonomy" id="48710"/>
    <lineage>
        <taxon>Eukaryota</taxon>
        <taxon>Metazoa</taxon>
        <taxon>Ecdysozoa</taxon>
        <taxon>Arthropoda</taxon>
        <taxon>Hexapoda</taxon>
        <taxon>Collembola</taxon>
        <taxon>Entomobryomorpha</taxon>
        <taxon>Entomobryoidea</taxon>
        <taxon>Orchesellidae</taxon>
        <taxon>Orchesellinae</taxon>
        <taxon>Orchesella</taxon>
    </lineage>
</organism>
<dbReference type="EMBL" id="CAXLJM020000025">
    <property type="protein sequence ID" value="CAL8092321.1"/>
    <property type="molecule type" value="Genomic_DNA"/>
</dbReference>
<reference evidence="2 3" key="1">
    <citation type="submission" date="2024-08" db="EMBL/GenBank/DDBJ databases">
        <authorList>
            <person name="Cucini C."/>
            <person name="Frati F."/>
        </authorList>
    </citation>
    <scope>NUCLEOTIDE SEQUENCE [LARGE SCALE GENOMIC DNA]</scope>
</reference>
<evidence type="ECO:0000256" key="1">
    <source>
        <dbReference type="SAM" id="MobiDB-lite"/>
    </source>
</evidence>
<evidence type="ECO:0000313" key="3">
    <source>
        <dbReference type="Proteomes" id="UP001642540"/>
    </source>
</evidence>
<sequence>MGQRPLIGKATPNLLAGMEFFSFPSTSKYQEYEDLLEVETEVIWKLQSVAVSHSEKAPVGINGLVDFAEVGSKQFIMQSDGAENGEFEEDGPPPQTEHEEEDTIVAVDDDDEGEDEDDDDDDGDGDNDSNADIEYYEPDLYDIEEEQDVIYESSIDIDGDSDVDVDSNNEDSY</sequence>
<comment type="caution">
    <text evidence="2">The sequence shown here is derived from an EMBL/GenBank/DDBJ whole genome shotgun (WGS) entry which is preliminary data.</text>
</comment>
<feature type="region of interest" description="Disordered" evidence="1">
    <location>
        <begin position="77"/>
        <end position="173"/>
    </location>
</feature>
<name>A0ABP1Q7N3_9HEXA</name>